<evidence type="ECO:0000313" key="2">
    <source>
        <dbReference type="EMBL" id="KAF1808947.1"/>
    </source>
</evidence>
<reference evidence="4" key="3">
    <citation type="submission" date="2025-04" db="UniProtKB">
        <authorList>
            <consortium name="RefSeq"/>
        </authorList>
    </citation>
    <scope>IDENTIFICATION</scope>
    <source>
        <strain evidence="4">CBS 781.70</strain>
    </source>
</reference>
<dbReference type="CDD" id="cd08267">
    <property type="entry name" value="MDR1"/>
    <property type="match status" value="1"/>
</dbReference>
<dbReference type="SUPFAM" id="SSF51735">
    <property type="entry name" value="NAD(P)-binding Rossmann-fold domains"/>
    <property type="match status" value="1"/>
</dbReference>
<dbReference type="InterPro" id="IPR036291">
    <property type="entry name" value="NAD(P)-bd_dom_sf"/>
</dbReference>
<dbReference type="GO" id="GO:0005739">
    <property type="term" value="C:mitochondrion"/>
    <property type="evidence" value="ECO:0007669"/>
    <property type="project" value="TreeGrafter"/>
</dbReference>
<dbReference type="Pfam" id="PF13602">
    <property type="entry name" value="ADH_zinc_N_2"/>
    <property type="match status" value="1"/>
</dbReference>
<reference evidence="2 4" key="1">
    <citation type="submission" date="2020-01" db="EMBL/GenBank/DDBJ databases">
        <authorList>
            <consortium name="DOE Joint Genome Institute"/>
            <person name="Haridas S."/>
            <person name="Albert R."/>
            <person name="Binder M."/>
            <person name="Bloem J."/>
            <person name="Labutti K."/>
            <person name="Salamov A."/>
            <person name="Andreopoulos B."/>
            <person name="Baker S.E."/>
            <person name="Barry K."/>
            <person name="Bills G."/>
            <person name="Bluhm B.H."/>
            <person name="Cannon C."/>
            <person name="Castanera R."/>
            <person name="Culley D.E."/>
            <person name="Daum C."/>
            <person name="Ezra D."/>
            <person name="Gonzalez J.B."/>
            <person name="Henrissat B."/>
            <person name="Kuo A."/>
            <person name="Liang C."/>
            <person name="Lipzen A."/>
            <person name="Lutzoni F."/>
            <person name="Magnuson J."/>
            <person name="Mondo S."/>
            <person name="Nolan M."/>
            <person name="Ohm R."/>
            <person name="Pangilinan J."/>
            <person name="Park H.-J."/>
            <person name="Ramirez L."/>
            <person name="Alfaro M."/>
            <person name="Sun H."/>
            <person name="Tritt A."/>
            <person name="Yoshinaga Y."/>
            <person name="Zwiers L.-H."/>
            <person name="Turgeon B.G."/>
            <person name="Goodwin S.B."/>
            <person name="Spatafora J.W."/>
            <person name="Crous P.W."/>
            <person name="Grigoriev I.V."/>
        </authorList>
    </citation>
    <scope>NUCLEOTIDE SEQUENCE</scope>
    <source>
        <strain evidence="2 4">CBS 781.70</strain>
    </source>
</reference>
<dbReference type="Gene3D" id="3.40.50.720">
    <property type="entry name" value="NAD(P)-binding Rossmann-like Domain"/>
    <property type="match status" value="1"/>
</dbReference>
<feature type="domain" description="Enoyl reductase (ER)" evidence="1">
    <location>
        <begin position="35"/>
        <end position="387"/>
    </location>
</feature>
<dbReference type="InterPro" id="IPR020843">
    <property type="entry name" value="ER"/>
</dbReference>
<organism evidence="2">
    <name type="scientific">Eremomyces bilateralis CBS 781.70</name>
    <dbReference type="NCBI Taxonomy" id="1392243"/>
    <lineage>
        <taxon>Eukaryota</taxon>
        <taxon>Fungi</taxon>
        <taxon>Dikarya</taxon>
        <taxon>Ascomycota</taxon>
        <taxon>Pezizomycotina</taxon>
        <taxon>Dothideomycetes</taxon>
        <taxon>Dothideomycetes incertae sedis</taxon>
        <taxon>Eremomycetales</taxon>
        <taxon>Eremomycetaceae</taxon>
        <taxon>Eremomyces</taxon>
    </lineage>
</organism>
<dbReference type="GO" id="GO:0016491">
    <property type="term" value="F:oxidoreductase activity"/>
    <property type="evidence" value="ECO:0007669"/>
    <property type="project" value="InterPro"/>
</dbReference>
<dbReference type="SUPFAM" id="SSF50129">
    <property type="entry name" value="GroES-like"/>
    <property type="match status" value="1"/>
</dbReference>
<dbReference type="Proteomes" id="UP000504638">
    <property type="component" value="Unplaced"/>
</dbReference>
<dbReference type="OrthoDB" id="201656at2759"/>
<dbReference type="SMART" id="SM00829">
    <property type="entry name" value="PKS_ER"/>
    <property type="match status" value="1"/>
</dbReference>
<dbReference type="InterPro" id="IPR011032">
    <property type="entry name" value="GroES-like_sf"/>
</dbReference>
<evidence type="ECO:0000313" key="4">
    <source>
        <dbReference type="RefSeq" id="XP_033530578.1"/>
    </source>
</evidence>
<sequence length="401" mass="42134">MQFKVSPAANMPSGSSVEIPKHMRAWTHTRSGPPTAVLSLSTIPVPALPTETSVLIRVSHASLHPGAAIMIHLVPVLFRKSPAVAETDFSGVVVAVGSKVPVSLPLSVEEGGSESGRCFPVGTPVFGTVPVGSHLGAAQGALAEYVAVDVGMIARKPSDMPFDQAAALAVSGATAMDVFDAAKLQFSSRCLINASCGGIGHLVVQLTRDAVGTNGHIVGICSEANAATARELGCDETADYKPSTTGETLQQHLAKDHAVDSETAFDAIIDAHGSQELWLAAPTFLKPGNEHPYATVGPKFMAYSMVGMLNAVAKMIGNSATPVWLGGVPRAYSQVASFVDTARLERLRELVEKGQLRVIIGSKWDMDGAPKAYEKMQSGHGTGKIVIKVWEPEMKSTEDMT</sequence>
<name>A0A6G1FT28_9PEZI</name>
<dbReference type="PANTHER" id="PTHR11695:SF294">
    <property type="entry name" value="RETICULON-4-INTERACTING PROTEIN 1, MITOCHONDRIAL"/>
    <property type="match status" value="1"/>
</dbReference>
<dbReference type="Gene3D" id="3.90.180.10">
    <property type="entry name" value="Medium-chain alcohol dehydrogenases, catalytic domain"/>
    <property type="match status" value="1"/>
</dbReference>
<dbReference type="EMBL" id="ML975177">
    <property type="protein sequence ID" value="KAF1808947.1"/>
    <property type="molecule type" value="Genomic_DNA"/>
</dbReference>
<keyword evidence="3" id="KW-1185">Reference proteome</keyword>
<evidence type="ECO:0000259" key="1">
    <source>
        <dbReference type="SMART" id="SM00829"/>
    </source>
</evidence>
<dbReference type="AlphaFoldDB" id="A0A6G1FT28"/>
<gene>
    <name evidence="2 4" type="ORF">P152DRAFT_176991</name>
</gene>
<accession>A0A6G1FT28</accession>
<dbReference type="GeneID" id="54414719"/>
<dbReference type="PANTHER" id="PTHR11695">
    <property type="entry name" value="ALCOHOL DEHYDROGENASE RELATED"/>
    <property type="match status" value="1"/>
</dbReference>
<reference evidence="4" key="2">
    <citation type="submission" date="2020-04" db="EMBL/GenBank/DDBJ databases">
        <authorList>
            <consortium name="NCBI Genome Project"/>
        </authorList>
    </citation>
    <scope>NUCLEOTIDE SEQUENCE</scope>
    <source>
        <strain evidence="4">CBS 781.70</strain>
    </source>
</reference>
<evidence type="ECO:0000313" key="3">
    <source>
        <dbReference type="Proteomes" id="UP000504638"/>
    </source>
</evidence>
<dbReference type="RefSeq" id="XP_033530578.1">
    <property type="nucleotide sequence ID" value="XM_033674149.1"/>
</dbReference>
<proteinExistence type="predicted"/>
<dbReference type="InterPro" id="IPR050700">
    <property type="entry name" value="YIM1/Zinc_Alcohol_DH_Fams"/>
</dbReference>
<protein>
    <submittedName>
        <fullName evidence="2 4">GroES-like protein</fullName>
    </submittedName>
</protein>